<name>A0A4Q1HK81_9BURK</name>
<evidence type="ECO:0000313" key="6">
    <source>
        <dbReference type="Proteomes" id="UP000290849"/>
    </source>
</evidence>
<comment type="caution">
    <text evidence="5">The sequence shown here is derived from an EMBL/GenBank/DDBJ whole genome shotgun (WGS) entry which is preliminary data.</text>
</comment>
<keyword evidence="1" id="KW-0805">Transcription regulation</keyword>
<evidence type="ECO:0000256" key="2">
    <source>
        <dbReference type="ARBA" id="ARBA00023125"/>
    </source>
</evidence>
<dbReference type="SUPFAM" id="SSF48008">
    <property type="entry name" value="GntR ligand-binding domain-like"/>
    <property type="match status" value="1"/>
</dbReference>
<dbReference type="SMART" id="SM00895">
    <property type="entry name" value="FCD"/>
    <property type="match status" value="1"/>
</dbReference>
<dbReference type="InterPro" id="IPR036390">
    <property type="entry name" value="WH_DNA-bd_sf"/>
</dbReference>
<evidence type="ECO:0000313" key="5">
    <source>
        <dbReference type="EMBL" id="RXN88143.1"/>
    </source>
</evidence>
<gene>
    <name evidence="5" type="ORF">C7R54_16410</name>
</gene>
<dbReference type="InterPro" id="IPR000524">
    <property type="entry name" value="Tscrpt_reg_HTH_GntR"/>
</dbReference>
<dbReference type="SUPFAM" id="SSF46785">
    <property type="entry name" value="Winged helix' DNA-binding domain"/>
    <property type="match status" value="1"/>
</dbReference>
<dbReference type="SMART" id="SM00345">
    <property type="entry name" value="HTH_GNTR"/>
    <property type="match status" value="1"/>
</dbReference>
<keyword evidence="6" id="KW-1185">Reference proteome</keyword>
<keyword evidence="3" id="KW-0804">Transcription</keyword>
<sequence>MKLSITPALTRRARCYTPRNYHQSPMSQKSAAATHRAPFETDLPDQVRTVIEAIETDIIRGRILPRTRLIEDHLMEDYEAKRHVVRAALVELQRLGVVVKPPHVGAQLRRFDLRELADLYRMRSVLHHAAVAMMPMPLEGERLAALTRAMRTHADAAASGNLIAIHRSNMAFHRELYGLCDNPYLAESIRLHDWLSFPARAYGVADAGALEQACREHADMVDALRTGDRARLDQLSQRHMERARDIYVGKFLDASAPRRG</sequence>
<dbReference type="PROSITE" id="PS50949">
    <property type="entry name" value="HTH_GNTR"/>
    <property type="match status" value="1"/>
</dbReference>
<evidence type="ECO:0000256" key="3">
    <source>
        <dbReference type="ARBA" id="ARBA00023163"/>
    </source>
</evidence>
<dbReference type="Pfam" id="PF00392">
    <property type="entry name" value="GntR"/>
    <property type="match status" value="1"/>
</dbReference>
<dbReference type="InterPro" id="IPR036388">
    <property type="entry name" value="WH-like_DNA-bd_sf"/>
</dbReference>
<dbReference type="Pfam" id="PF07729">
    <property type="entry name" value="FCD"/>
    <property type="match status" value="1"/>
</dbReference>
<evidence type="ECO:0000259" key="4">
    <source>
        <dbReference type="PROSITE" id="PS50949"/>
    </source>
</evidence>
<dbReference type="Gene3D" id="1.20.120.530">
    <property type="entry name" value="GntR ligand-binding domain-like"/>
    <property type="match status" value="1"/>
</dbReference>
<dbReference type="OrthoDB" id="8903404at2"/>
<protein>
    <submittedName>
        <fullName evidence="5">GntR family transcriptional regulator</fullName>
    </submittedName>
</protein>
<dbReference type="Gene3D" id="1.10.10.10">
    <property type="entry name" value="Winged helix-like DNA-binding domain superfamily/Winged helix DNA-binding domain"/>
    <property type="match status" value="1"/>
</dbReference>
<dbReference type="AlphaFoldDB" id="A0A4Q1HK81"/>
<dbReference type="InterPro" id="IPR011711">
    <property type="entry name" value="GntR_C"/>
</dbReference>
<dbReference type="InterPro" id="IPR008920">
    <property type="entry name" value="TF_FadR/GntR_C"/>
</dbReference>
<dbReference type="PANTHER" id="PTHR43537:SF49">
    <property type="entry name" value="TRANSCRIPTIONAL REGULATORY PROTEIN"/>
    <property type="match status" value="1"/>
</dbReference>
<dbReference type="EMBL" id="PYAL01000004">
    <property type="protein sequence ID" value="RXN88143.1"/>
    <property type="molecule type" value="Genomic_DNA"/>
</dbReference>
<organism evidence="5 6">
    <name type="scientific">Achromobacter aloeverae</name>
    <dbReference type="NCBI Taxonomy" id="1750518"/>
    <lineage>
        <taxon>Bacteria</taxon>
        <taxon>Pseudomonadati</taxon>
        <taxon>Pseudomonadota</taxon>
        <taxon>Betaproteobacteria</taxon>
        <taxon>Burkholderiales</taxon>
        <taxon>Alcaligenaceae</taxon>
        <taxon>Achromobacter</taxon>
    </lineage>
</organism>
<evidence type="ECO:0000256" key="1">
    <source>
        <dbReference type="ARBA" id="ARBA00023015"/>
    </source>
</evidence>
<keyword evidence="2" id="KW-0238">DNA-binding</keyword>
<reference evidence="5 6" key="1">
    <citation type="journal article" date="2017" name="Int. J. Syst. Evol. Microbiol.">
        <title>Achromobacter aloeverae sp. nov., isolated from the root of Aloe vera (L.) Burm.f.</title>
        <authorList>
            <person name="Kuncharoen N."/>
            <person name="Muramatsu Y."/>
            <person name="Shibata C."/>
            <person name="Kamakura Y."/>
            <person name="Nakagawa Y."/>
            <person name="Tanasupawat S."/>
        </authorList>
    </citation>
    <scope>NUCLEOTIDE SEQUENCE [LARGE SCALE GENOMIC DNA]</scope>
    <source>
        <strain evidence="5 6">AVA-1</strain>
    </source>
</reference>
<dbReference type="GO" id="GO:0003677">
    <property type="term" value="F:DNA binding"/>
    <property type="evidence" value="ECO:0007669"/>
    <property type="project" value="UniProtKB-KW"/>
</dbReference>
<dbReference type="GO" id="GO:0003700">
    <property type="term" value="F:DNA-binding transcription factor activity"/>
    <property type="evidence" value="ECO:0007669"/>
    <property type="project" value="InterPro"/>
</dbReference>
<proteinExistence type="predicted"/>
<feature type="domain" description="HTH gntR-type" evidence="4">
    <location>
        <begin position="44"/>
        <end position="111"/>
    </location>
</feature>
<dbReference type="PANTHER" id="PTHR43537">
    <property type="entry name" value="TRANSCRIPTIONAL REGULATOR, GNTR FAMILY"/>
    <property type="match status" value="1"/>
</dbReference>
<dbReference type="Proteomes" id="UP000290849">
    <property type="component" value="Unassembled WGS sequence"/>
</dbReference>
<accession>A0A4Q1HK81</accession>